<reference evidence="1 2" key="1">
    <citation type="submission" date="2020-04" db="EMBL/GenBank/DDBJ databases">
        <authorList>
            <person name="Wallbank WR R."/>
            <person name="Pardo Diaz C."/>
            <person name="Kozak K."/>
            <person name="Martin S."/>
            <person name="Jiggins C."/>
            <person name="Moest M."/>
            <person name="Warren A I."/>
            <person name="Byers J.R.P. K."/>
            <person name="Montejo-Kovacevich G."/>
            <person name="Yen C E."/>
        </authorList>
    </citation>
    <scope>NUCLEOTIDE SEQUENCE [LARGE SCALE GENOMIC DNA]</scope>
</reference>
<accession>A0A8S1B329</accession>
<name>A0A8S1B329_ARCPL</name>
<evidence type="ECO:0000313" key="2">
    <source>
        <dbReference type="Proteomes" id="UP000494106"/>
    </source>
</evidence>
<dbReference type="OrthoDB" id="7486408at2759"/>
<comment type="caution">
    <text evidence="1">The sequence shown here is derived from an EMBL/GenBank/DDBJ whole genome shotgun (WGS) entry which is preliminary data.</text>
</comment>
<organism evidence="1 2">
    <name type="scientific">Arctia plantaginis</name>
    <name type="common">Wood tiger moth</name>
    <name type="synonym">Phalaena plantaginis</name>
    <dbReference type="NCBI Taxonomy" id="874455"/>
    <lineage>
        <taxon>Eukaryota</taxon>
        <taxon>Metazoa</taxon>
        <taxon>Ecdysozoa</taxon>
        <taxon>Arthropoda</taxon>
        <taxon>Hexapoda</taxon>
        <taxon>Insecta</taxon>
        <taxon>Pterygota</taxon>
        <taxon>Neoptera</taxon>
        <taxon>Endopterygota</taxon>
        <taxon>Lepidoptera</taxon>
        <taxon>Glossata</taxon>
        <taxon>Ditrysia</taxon>
        <taxon>Noctuoidea</taxon>
        <taxon>Erebidae</taxon>
        <taxon>Arctiinae</taxon>
        <taxon>Arctia</taxon>
    </lineage>
</organism>
<protein>
    <submittedName>
        <fullName evidence="1">Uncharacterized protein</fullName>
    </submittedName>
</protein>
<keyword evidence="2" id="KW-1185">Reference proteome</keyword>
<dbReference type="Proteomes" id="UP000494106">
    <property type="component" value="Unassembled WGS sequence"/>
</dbReference>
<gene>
    <name evidence="1" type="ORF">APLA_LOCUS15656</name>
</gene>
<sequence length="121" mass="14549">MIYMKTVNGEKKMDGLITIKIKIFDLEEEVDVYIVENEDFEDFIIGLNMIKKFRLTQNENLQIEQKKIINKIDRMSKDNRNEDKNIKTYTVNFNEHIETEEFVSMIDHLDNEKKFELIVII</sequence>
<dbReference type="EMBL" id="CADEBC010000588">
    <property type="protein sequence ID" value="CAB3256939.1"/>
    <property type="molecule type" value="Genomic_DNA"/>
</dbReference>
<dbReference type="AlphaFoldDB" id="A0A8S1B329"/>
<proteinExistence type="predicted"/>
<evidence type="ECO:0000313" key="1">
    <source>
        <dbReference type="EMBL" id="CAB3256939.1"/>
    </source>
</evidence>